<evidence type="ECO:0000259" key="7">
    <source>
        <dbReference type="PROSITE" id="PS51465"/>
    </source>
</evidence>
<dbReference type="KEGG" id="amj:102565617"/>
<dbReference type="PANTHER" id="PTHR47608">
    <property type="entry name" value="SERINE PROTEASE INHIBITOR KAZAL-TYPE 2, SPINK2"/>
    <property type="match status" value="1"/>
</dbReference>
<dbReference type="InterPro" id="IPR002350">
    <property type="entry name" value="Kazal_dom"/>
</dbReference>
<organism evidence="8 9">
    <name type="scientific">Alligator mississippiensis</name>
    <name type="common">American alligator</name>
    <dbReference type="NCBI Taxonomy" id="8496"/>
    <lineage>
        <taxon>Eukaryota</taxon>
        <taxon>Metazoa</taxon>
        <taxon>Chordata</taxon>
        <taxon>Craniata</taxon>
        <taxon>Vertebrata</taxon>
        <taxon>Euteleostomi</taxon>
        <taxon>Archelosauria</taxon>
        <taxon>Archosauria</taxon>
        <taxon>Crocodylia</taxon>
        <taxon>Alligatoridae</taxon>
        <taxon>Alligatorinae</taxon>
        <taxon>Alligator</taxon>
    </lineage>
</organism>
<evidence type="ECO:0000256" key="5">
    <source>
        <dbReference type="ARBA" id="ARBA00023157"/>
    </source>
</evidence>
<evidence type="ECO:0000256" key="4">
    <source>
        <dbReference type="ARBA" id="ARBA00022900"/>
    </source>
</evidence>
<comment type="caution">
    <text evidence="8">The sequence shown here is derived from an EMBL/GenBank/DDBJ whole genome shotgun (WGS) entry which is preliminary data.</text>
</comment>
<reference evidence="8 9" key="1">
    <citation type="journal article" date="2012" name="Genome Biol.">
        <title>Sequencing three crocodilian genomes to illuminate the evolution of archosaurs and amniotes.</title>
        <authorList>
            <person name="St John J.A."/>
            <person name="Braun E.L."/>
            <person name="Isberg S.R."/>
            <person name="Miles L.G."/>
            <person name="Chong A.Y."/>
            <person name="Gongora J."/>
            <person name="Dalzell P."/>
            <person name="Moran C."/>
            <person name="Bed'hom B."/>
            <person name="Abzhanov A."/>
            <person name="Burgess S.C."/>
            <person name="Cooksey A.M."/>
            <person name="Castoe T.A."/>
            <person name="Crawford N.G."/>
            <person name="Densmore L.D."/>
            <person name="Drew J.C."/>
            <person name="Edwards S.V."/>
            <person name="Faircloth B.C."/>
            <person name="Fujita M.K."/>
            <person name="Greenwold M.J."/>
            <person name="Hoffmann F.G."/>
            <person name="Howard J.M."/>
            <person name="Iguchi T."/>
            <person name="Janes D.E."/>
            <person name="Khan S.Y."/>
            <person name="Kohno S."/>
            <person name="de Koning A.J."/>
            <person name="Lance S.L."/>
            <person name="McCarthy F.M."/>
            <person name="McCormack J.E."/>
            <person name="Merchant M.E."/>
            <person name="Peterson D.G."/>
            <person name="Pollock D.D."/>
            <person name="Pourmand N."/>
            <person name="Raney B.J."/>
            <person name="Roessler K.A."/>
            <person name="Sanford J.R."/>
            <person name="Sawyer R.H."/>
            <person name="Schmidt C.J."/>
            <person name="Triplett E.W."/>
            <person name="Tuberville T.D."/>
            <person name="Venegas-Anaya M."/>
            <person name="Howard J.T."/>
            <person name="Jarvis E.D."/>
            <person name="Guillette L.J.Jr."/>
            <person name="Glenn T.C."/>
            <person name="Green R.E."/>
            <person name="Ray D.A."/>
        </authorList>
    </citation>
    <scope>NUCLEOTIDE SEQUENCE [LARGE SCALE GENOMIC DNA]</scope>
    <source>
        <strain evidence="8">KSC_2009_1</strain>
    </source>
</reference>
<dbReference type="GO" id="GO:0007286">
    <property type="term" value="P:spermatid development"/>
    <property type="evidence" value="ECO:0007669"/>
    <property type="project" value="InterPro"/>
</dbReference>
<dbReference type="FunFam" id="3.30.60.30:FF:000031">
    <property type="entry name" value="Serine protease inhibitor Kazal-type 2"/>
    <property type="match status" value="1"/>
</dbReference>
<dbReference type="Pfam" id="PF00050">
    <property type="entry name" value="Kazal_1"/>
    <property type="match status" value="1"/>
</dbReference>
<dbReference type="PROSITE" id="PS51465">
    <property type="entry name" value="KAZAL_2"/>
    <property type="match status" value="1"/>
</dbReference>
<dbReference type="InterPro" id="IPR042167">
    <property type="entry name" value="SPINK2"/>
</dbReference>
<dbReference type="Gene3D" id="3.30.60.30">
    <property type="match status" value="1"/>
</dbReference>
<feature type="domain" description="Kazal-like" evidence="7">
    <location>
        <begin position="29"/>
        <end position="83"/>
    </location>
</feature>
<keyword evidence="3 8" id="KW-0646">Protease inhibitor</keyword>
<dbReference type="PANTHER" id="PTHR47608:SF1">
    <property type="entry name" value="SERINE PROTEASE INHIBITOR KAZAL-TYPE 2"/>
    <property type="match status" value="1"/>
</dbReference>
<dbReference type="SMART" id="SM00280">
    <property type="entry name" value="KAZAL"/>
    <property type="match status" value="1"/>
</dbReference>
<dbReference type="Proteomes" id="UP000050525">
    <property type="component" value="Unassembled WGS sequence"/>
</dbReference>
<keyword evidence="9" id="KW-1185">Reference proteome</keyword>
<dbReference type="SUPFAM" id="SSF100895">
    <property type="entry name" value="Kazal-type serine protease inhibitors"/>
    <property type="match status" value="1"/>
</dbReference>
<dbReference type="GO" id="GO:0004867">
    <property type="term" value="F:serine-type endopeptidase inhibitor activity"/>
    <property type="evidence" value="ECO:0007669"/>
    <property type="project" value="UniProtKB-KW"/>
</dbReference>
<protein>
    <submittedName>
        <fullName evidence="8">Serine protease inhibitor Kazal-type 2 isoform B</fullName>
    </submittedName>
</protein>
<feature type="signal peptide" evidence="6">
    <location>
        <begin position="1"/>
        <end position="29"/>
    </location>
</feature>
<evidence type="ECO:0000313" key="9">
    <source>
        <dbReference type="Proteomes" id="UP000050525"/>
    </source>
</evidence>
<evidence type="ECO:0000256" key="3">
    <source>
        <dbReference type="ARBA" id="ARBA00022690"/>
    </source>
</evidence>
<dbReference type="CTD" id="6691"/>
<comment type="subcellular location">
    <subcellularLocation>
        <location evidence="1">Secreted</location>
    </subcellularLocation>
</comment>
<accession>A0A151MQ47</accession>
<sequence>MGQQGSAVVRALLPLLALAALLLPPPAAAGSSPRCHLYGLPGCPKNFSPVCGTDGHTYGNECMLCLTNRENGKDVKISWKGTC</sequence>
<name>A0A151MQ47_ALLMI</name>
<keyword evidence="5" id="KW-1015">Disulfide bond</keyword>
<evidence type="ECO:0000256" key="6">
    <source>
        <dbReference type="SAM" id="SignalP"/>
    </source>
</evidence>
<proteinExistence type="predicted"/>
<evidence type="ECO:0000313" key="8">
    <source>
        <dbReference type="EMBL" id="KYO26520.1"/>
    </source>
</evidence>
<evidence type="ECO:0000256" key="2">
    <source>
        <dbReference type="ARBA" id="ARBA00022525"/>
    </source>
</evidence>
<dbReference type="AlphaFoldDB" id="A0A151MQ47"/>
<gene>
    <name evidence="8" type="primary">SPINK2-1</name>
    <name evidence="8" type="ORF">Y1Q_0002149</name>
</gene>
<dbReference type="InterPro" id="IPR001239">
    <property type="entry name" value="Prot_inh_Kazal-m"/>
</dbReference>
<dbReference type="GeneID" id="102565617"/>
<keyword evidence="6" id="KW-0732">Signal</keyword>
<feature type="chain" id="PRO_5007585356" evidence="6">
    <location>
        <begin position="30"/>
        <end position="83"/>
    </location>
</feature>
<dbReference type="PRINTS" id="PR00290">
    <property type="entry name" value="KAZALINHBTR"/>
</dbReference>
<dbReference type="PROSITE" id="PS00282">
    <property type="entry name" value="KAZAL_1"/>
    <property type="match status" value="1"/>
</dbReference>
<keyword evidence="4 8" id="KW-0722">Serine protease inhibitor</keyword>
<dbReference type="InterPro" id="IPR036058">
    <property type="entry name" value="Kazal_dom_sf"/>
</dbReference>
<dbReference type="GO" id="GO:0005576">
    <property type="term" value="C:extracellular region"/>
    <property type="evidence" value="ECO:0007669"/>
    <property type="project" value="UniProtKB-SubCell"/>
</dbReference>
<dbReference type="OrthoDB" id="126772at2759"/>
<keyword evidence="2" id="KW-0964">Secreted</keyword>
<dbReference type="EMBL" id="AKHW03005470">
    <property type="protein sequence ID" value="KYO26520.1"/>
    <property type="molecule type" value="Genomic_DNA"/>
</dbReference>
<evidence type="ECO:0000256" key="1">
    <source>
        <dbReference type="ARBA" id="ARBA00004613"/>
    </source>
</evidence>